<reference evidence="1" key="1">
    <citation type="submission" date="2019-03" db="EMBL/GenBank/DDBJ databases">
        <title>WGS assembly of Setaria viridis.</title>
        <authorList>
            <person name="Huang P."/>
            <person name="Jenkins J."/>
            <person name="Grimwood J."/>
            <person name="Barry K."/>
            <person name="Healey A."/>
            <person name="Mamidi S."/>
            <person name="Sreedasyam A."/>
            <person name="Shu S."/>
            <person name="Feldman M."/>
            <person name="Wu J."/>
            <person name="Yu Y."/>
            <person name="Chen C."/>
            <person name="Johnson J."/>
            <person name="Rokhsar D."/>
            <person name="Baxter I."/>
            <person name="Schmutz J."/>
            <person name="Brutnell T."/>
            <person name="Kellogg E."/>
        </authorList>
    </citation>
    <scope>NUCLEOTIDE SEQUENCE [LARGE SCALE GENOMIC DNA]</scope>
</reference>
<keyword evidence="2" id="KW-1185">Reference proteome</keyword>
<protein>
    <submittedName>
        <fullName evidence="1">Uncharacterized protein</fullName>
    </submittedName>
</protein>
<dbReference type="EMBL" id="CM016552">
    <property type="protein sequence ID" value="TKW37133.1"/>
    <property type="molecule type" value="Genomic_DNA"/>
</dbReference>
<proteinExistence type="predicted"/>
<dbReference type="Proteomes" id="UP000298652">
    <property type="component" value="Chromosome 1"/>
</dbReference>
<accession>A0A4U6W6R0</accession>
<dbReference type="AlphaFoldDB" id="A0A4U6W6R0"/>
<evidence type="ECO:0000313" key="1">
    <source>
        <dbReference type="EMBL" id="TKW37133.1"/>
    </source>
</evidence>
<name>A0A4U6W6R0_SETVI</name>
<sequence length="96" mass="10316">MTTRLLFFLQRSPPFSLQPIFSFLLLSLTNRQGACGATNFGSTSFSSSDTPTTHSAGAGAGWSGTKRALRRRLSLTMISISFIHDCIVCGRLQGAS</sequence>
<evidence type="ECO:0000313" key="2">
    <source>
        <dbReference type="Proteomes" id="UP000298652"/>
    </source>
</evidence>
<gene>
    <name evidence="1" type="ORF">SEVIR_1G029420v2</name>
</gene>
<dbReference type="Gramene" id="TKW37133">
    <property type="protein sequence ID" value="TKW37133"/>
    <property type="gene ID" value="SEVIR_1G029420v2"/>
</dbReference>
<organism evidence="1 2">
    <name type="scientific">Setaria viridis</name>
    <name type="common">Green bristlegrass</name>
    <name type="synonym">Setaria italica subsp. viridis</name>
    <dbReference type="NCBI Taxonomy" id="4556"/>
    <lineage>
        <taxon>Eukaryota</taxon>
        <taxon>Viridiplantae</taxon>
        <taxon>Streptophyta</taxon>
        <taxon>Embryophyta</taxon>
        <taxon>Tracheophyta</taxon>
        <taxon>Spermatophyta</taxon>
        <taxon>Magnoliopsida</taxon>
        <taxon>Liliopsida</taxon>
        <taxon>Poales</taxon>
        <taxon>Poaceae</taxon>
        <taxon>PACMAD clade</taxon>
        <taxon>Panicoideae</taxon>
        <taxon>Panicodae</taxon>
        <taxon>Paniceae</taxon>
        <taxon>Cenchrinae</taxon>
        <taxon>Setaria</taxon>
    </lineage>
</organism>